<gene>
    <name evidence="2" type="ORF">MHPYR_440039</name>
</gene>
<protein>
    <submittedName>
        <fullName evidence="2">Uncharacterized protein</fullName>
    </submittedName>
</protein>
<name>A0A1Y5PFM6_9MYCO</name>
<accession>A0A1Y5PFM6</accession>
<dbReference type="EMBL" id="FLQS01000039">
    <property type="protein sequence ID" value="SBS77527.1"/>
    <property type="molecule type" value="Genomic_DNA"/>
</dbReference>
<feature type="region of interest" description="Disordered" evidence="1">
    <location>
        <begin position="1"/>
        <end position="24"/>
    </location>
</feature>
<feature type="compositionally biased region" description="Basic residues" evidence="1">
    <location>
        <begin position="1"/>
        <end position="12"/>
    </location>
</feature>
<evidence type="ECO:0000256" key="1">
    <source>
        <dbReference type="SAM" id="MobiDB-lite"/>
    </source>
</evidence>
<proteinExistence type="predicted"/>
<sequence length="124" mass="14056">MGNHVHDRHHRPDTHQRPPQHPAAPLATVLDRVQRLGTHMAPAKTAMPNCVPLLCVTTDRTTMSNSTNRNSMCKRLASTSWGGVARRLYISASRVHVRVRRQRWHAQSQTLVCSSQSRPVVRLR</sequence>
<evidence type="ECO:0000313" key="2">
    <source>
        <dbReference type="EMBL" id="SBS77527.1"/>
    </source>
</evidence>
<dbReference type="AlphaFoldDB" id="A0A1Y5PFM6"/>
<organism evidence="2">
    <name type="scientific">uncultured Mycobacterium sp</name>
    <dbReference type="NCBI Taxonomy" id="171292"/>
    <lineage>
        <taxon>Bacteria</taxon>
        <taxon>Bacillati</taxon>
        <taxon>Actinomycetota</taxon>
        <taxon>Actinomycetes</taxon>
        <taxon>Mycobacteriales</taxon>
        <taxon>Mycobacteriaceae</taxon>
        <taxon>Mycobacterium</taxon>
        <taxon>environmental samples</taxon>
    </lineage>
</organism>
<reference evidence="2" key="1">
    <citation type="submission" date="2016-03" db="EMBL/GenBank/DDBJ databases">
        <authorList>
            <person name="Ploux O."/>
        </authorList>
    </citation>
    <scope>NUCLEOTIDE SEQUENCE</scope>
    <source>
        <strain evidence="2">UC10</strain>
    </source>
</reference>